<proteinExistence type="predicted"/>
<dbReference type="RefSeq" id="XP_008077138.1">
    <property type="nucleotide sequence ID" value="XM_008078947.1"/>
</dbReference>
<dbReference type="AlphaFoldDB" id="S3DF12"/>
<evidence type="ECO:0000313" key="2">
    <source>
        <dbReference type="EMBL" id="EPE36320.1"/>
    </source>
</evidence>
<dbReference type="OrthoDB" id="3502101at2759"/>
<evidence type="ECO:0000256" key="1">
    <source>
        <dbReference type="SAM" id="MobiDB-lite"/>
    </source>
</evidence>
<name>S3DF12_GLAL2</name>
<dbReference type="EMBL" id="KE145353">
    <property type="protein sequence ID" value="EPE36320.1"/>
    <property type="molecule type" value="Genomic_DNA"/>
</dbReference>
<feature type="compositionally biased region" description="Polar residues" evidence="1">
    <location>
        <begin position="69"/>
        <end position="86"/>
    </location>
</feature>
<evidence type="ECO:0000313" key="3">
    <source>
        <dbReference type="Proteomes" id="UP000016922"/>
    </source>
</evidence>
<dbReference type="GeneID" id="19464712"/>
<feature type="compositionally biased region" description="Low complexity" evidence="1">
    <location>
        <begin position="1"/>
        <end position="13"/>
    </location>
</feature>
<feature type="region of interest" description="Disordered" evidence="1">
    <location>
        <begin position="55"/>
        <end position="99"/>
    </location>
</feature>
<dbReference type="HOGENOM" id="CLU_1408894_0_0_1"/>
<sequence>MTSHNNKNNNKDNQTNHPTRSYEDFTCPTCFRTISADRFPILNLENCSCIDTTTANSPPKNDYNPESPPSSANSVPPEARNQNTFRSLAPSPSLGQTEQTHPAISYPLHQYLTEQTQEYECVPVQMERETRMDMQVDSMAKGKISKKSSEGSDRTWIGYGGAEMAGLGGWVEGVGLGILGQDGYPLVMSGLSE</sequence>
<organism evidence="2 3">
    <name type="scientific">Glarea lozoyensis (strain ATCC 20868 / MF5171)</name>
    <dbReference type="NCBI Taxonomy" id="1116229"/>
    <lineage>
        <taxon>Eukaryota</taxon>
        <taxon>Fungi</taxon>
        <taxon>Dikarya</taxon>
        <taxon>Ascomycota</taxon>
        <taxon>Pezizomycotina</taxon>
        <taxon>Leotiomycetes</taxon>
        <taxon>Helotiales</taxon>
        <taxon>Helotiaceae</taxon>
        <taxon>Glarea</taxon>
    </lineage>
</organism>
<protein>
    <submittedName>
        <fullName evidence="2">Uncharacterized protein</fullName>
    </submittedName>
</protein>
<keyword evidence="3" id="KW-1185">Reference proteome</keyword>
<accession>S3DF12</accession>
<feature type="region of interest" description="Disordered" evidence="1">
    <location>
        <begin position="1"/>
        <end position="22"/>
    </location>
</feature>
<dbReference type="KEGG" id="glz:GLAREA_05658"/>
<dbReference type="Proteomes" id="UP000016922">
    <property type="component" value="Unassembled WGS sequence"/>
</dbReference>
<gene>
    <name evidence="2" type="ORF">GLAREA_05658</name>
</gene>
<reference evidence="2 3" key="1">
    <citation type="journal article" date="2013" name="BMC Genomics">
        <title>Genomics-driven discovery of the pneumocandin biosynthetic gene cluster in the fungus Glarea lozoyensis.</title>
        <authorList>
            <person name="Chen L."/>
            <person name="Yue Q."/>
            <person name="Zhang X."/>
            <person name="Xiang M."/>
            <person name="Wang C."/>
            <person name="Li S."/>
            <person name="Che Y."/>
            <person name="Ortiz-Lopez F.J."/>
            <person name="Bills G.F."/>
            <person name="Liu X."/>
            <person name="An Z."/>
        </authorList>
    </citation>
    <scope>NUCLEOTIDE SEQUENCE [LARGE SCALE GENOMIC DNA]</scope>
    <source>
        <strain evidence="3">ATCC 20868 / MF5171</strain>
    </source>
</reference>